<dbReference type="EMBL" id="SWJQ01000512">
    <property type="protein sequence ID" value="TRZ13371.1"/>
    <property type="molecule type" value="Genomic_DNA"/>
</dbReference>
<dbReference type="Proteomes" id="UP000796761">
    <property type="component" value="Unassembled WGS sequence"/>
</dbReference>
<reference evidence="1" key="1">
    <citation type="submission" date="2019-04" db="EMBL/GenBank/DDBJ databases">
        <title>Genome assembly of Zosterops borbonicus 15179.</title>
        <authorList>
            <person name="Leroy T."/>
            <person name="Anselmetti Y."/>
            <person name="Tilak M.-K."/>
            <person name="Nabholz B."/>
        </authorList>
    </citation>
    <scope>NUCLEOTIDE SEQUENCE</scope>
    <source>
        <strain evidence="1">HGM_15179</strain>
        <tissue evidence="1">Muscle</tissue>
    </source>
</reference>
<comment type="caution">
    <text evidence="1">The sequence shown here is derived from an EMBL/GenBank/DDBJ whole genome shotgun (WGS) entry which is preliminary data.</text>
</comment>
<name>A0A8K1G7H7_9PASS</name>
<protein>
    <submittedName>
        <fullName evidence="1">Uncharacterized protein</fullName>
    </submittedName>
</protein>
<proteinExistence type="predicted"/>
<keyword evidence="2" id="KW-1185">Reference proteome</keyword>
<sequence length="89" mass="10474">MLEQFRKNCNLWEEHTWKKFMECSHGRDFTLEQGKSVRSTFPEEEGFAETTGSWSEDNIYTNVWSILNHKIEKTTCQQVPSVKLIFTGP</sequence>
<evidence type="ECO:0000313" key="2">
    <source>
        <dbReference type="Proteomes" id="UP000796761"/>
    </source>
</evidence>
<organism evidence="1 2">
    <name type="scientific">Zosterops borbonicus</name>
    <dbReference type="NCBI Taxonomy" id="364589"/>
    <lineage>
        <taxon>Eukaryota</taxon>
        <taxon>Metazoa</taxon>
        <taxon>Chordata</taxon>
        <taxon>Craniata</taxon>
        <taxon>Vertebrata</taxon>
        <taxon>Euteleostomi</taxon>
        <taxon>Archelosauria</taxon>
        <taxon>Archosauria</taxon>
        <taxon>Dinosauria</taxon>
        <taxon>Saurischia</taxon>
        <taxon>Theropoda</taxon>
        <taxon>Coelurosauria</taxon>
        <taxon>Aves</taxon>
        <taxon>Neognathae</taxon>
        <taxon>Neoaves</taxon>
        <taxon>Telluraves</taxon>
        <taxon>Australaves</taxon>
        <taxon>Passeriformes</taxon>
        <taxon>Sylvioidea</taxon>
        <taxon>Zosteropidae</taxon>
        <taxon>Zosterops</taxon>
    </lineage>
</organism>
<accession>A0A8K1G7H7</accession>
<dbReference type="OrthoDB" id="10441685at2759"/>
<dbReference type="AlphaFoldDB" id="A0A8K1G7H7"/>
<evidence type="ECO:0000313" key="1">
    <source>
        <dbReference type="EMBL" id="TRZ13371.1"/>
    </source>
</evidence>
<gene>
    <name evidence="1" type="ORF">HGM15179_013732</name>
</gene>